<dbReference type="Pfam" id="PF07690">
    <property type="entry name" value="MFS_1"/>
    <property type="match status" value="1"/>
</dbReference>
<keyword evidence="3 5" id="KW-1133">Transmembrane helix</keyword>
<organism evidence="7 8">
    <name type="scientific">Burkholderia orbicola</name>
    <dbReference type="NCBI Taxonomy" id="2978683"/>
    <lineage>
        <taxon>Bacteria</taxon>
        <taxon>Pseudomonadati</taxon>
        <taxon>Pseudomonadota</taxon>
        <taxon>Betaproteobacteria</taxon>
        <taxon>Burkholderiales</taxon>
        <taxon>Burkholderiaceae</taxon>
        <taxon>Burkholderia</taxon>
        <taxon>Burkholderia cepacia complex</taxon>
    </lineage>
</organism>
<keyword evidence="8" id="KW-1185">Reference proteome</keyword>
<feature type="transmembrane region" description="Helical" evidence="5">
    <location>
        <begin position="395"/>
        <end position="416"/>
    </location>
</feature>
<dbReference type="PANTHER" id="PTHR42718">
    <property type="entry name" value="MAJOR FACILITATOR SUPERFAMILY MULTIDRUG TRANSPORTER MFSC"/>
    <property type="match status" value="1"/>
</dbReference>
<feature type="transmembrane region" description="Helical" evidence="5">
    <location>
        <begin position="228"/>
        <end position="249"/>
    </location>
</feature>
<feature type="transmembrane region" description="Helical" evidence="5">
    <location>
        <begin position="293"/>
        <end position="310"/>
    </location>
</feature>
<evidence type="ECO:0000256" key="3">
    <source>
        <dbReference type="ARBA" id="ARBA00022989"/>
    </source>
</evidence>
<dbReference type="Proteomes" id="UP001172217">
    <property type="component" value="Unassembled WGS sequence"/>
</dbReference>
<keyword evidence="2 5" id="KW-0812">Transmembrane</keyword>
<feature type="transmembrane region" description="Helical" evidence="5">
    <location>
        <begin position="489"/>
        <end position="511"/>
    </location>
</feature>
<feature type="transmembrane region" description="Helical" evidence="5">
    <location>
        <begin position="74"/>
        <end position="99"/>
    </location>
</feature>
<evidence type="ECO:0000313" key="8">
    <source>
        <dbReference type="Proteomes" id="UP001172217"/>
    </source>
</evidence>
<accession>A0ABT8NM07</accession>
<feature type="transmembrane region" description="Helical" evidence="5">
    <location>
        <begin position="170"/>
        <end position="189"/>
    </location>
</feature>
<gene>
    <name evidence="7" type="ORF">QZM70_06655</name>
</gene>
<dbReference type="InterPro" id="IPR020846">
    <property type="entry name" value="MFS_dom"/>
</dbReference>
<keyword evidence="4 5" id="KW-0472">Membrane</keyword>
<dbReference type="EMBL" id="JAUJQL010000003">
    <property type="protein sequence ID" value="MDN7522611.1"/>
    <property type="molecule type" value="Genomic_DNA"/>
</dbReference>
<evidence type="ECO:0000259" key="6">
    <source>
        <dbReference type="PROSITE" id="PS50850"/>
    </source>
</evidence>
<feature type="transmembrane region" description="Helical" evidence="5">
    <location>
        <begin position="467"/>
        <end position="483"/>
    </location>
</feature>
<sequence>MSSGKRRRTGIGDADLHQANAKLSLFRIARRVLDSGHLPGGVMSDCHSVSVPVSTVSTVPLAAPSRPTAREQRLTLALVAIGMFMAVLDSTIVNVALPAMRTSLGATVAELAWIVDAYTLSFAALILAGGALSDRFGAKRVYLAGLALFVGASAACGVASSVALLVAARFAQGMGAALFLPASLAIVRSTFDVPAERARAIAVWAGIASVAVAVGPVLGGILVDDFGWRSAFLINVPTGAVAFAGAAALVRAAAAREVRQFDWVGQCVGAAALGALCFAVIELPTRGAGATEVRCALLIAVLAAAMLVAVERRARHPMVPLAWFRNRVFVAMNLMGSLVYVGYFGLLFVLSLYLHGRFGMSARQIGLTLLPFALSLSLGNLLSGKLHGRVRPVTLMANGLAMAALAVPAIALALALRAPWLAVWMAMAAFGTGTALSVPPMIATVLEQVPADAAGVASGFLNAARQAGSLLGVAIAGAATILLPDLTDALWAVAALGGVAYAIAALAARAAGRAEAAQRGR</sequence>
<dbReference type="PANTHER" id="PTHR42718:SF40">
    <property type="entry name" value="METHYLENOMYCIN A RESISTANCE PROTEIN"/>
    <property type="match status" value="1"/>
</dbReference>
<feature type="transmembrane region" description="Helical" evidence="5">
    <location>
        <begin position="201"/>
        <end position="222"/>
    </location>
</feature>
<comment type="caution">
    <text evidence="7">The sequence shown here is derived from an EMBL/GenBank/DDBJ whole genome shotgun (WGS) entry which is preliminary data.</text>
</comment>
<dbReference type="InterPro" id="IPR011701">
    <property type="entry name" value="MFS"/>
</dbReference>
<feature type="transmembrane region" description="Helical" evidence="5">
    <location>
        <begin position="141"/>
        <end position="164"/>
    </location>
</feature>
<dbReference type="SUPFAM" id="SSF103473">
    <property type="entry name" value="MFS general substrate transporter"/>
    <property type="match status" value="1"/>
</dbReference>
<protein>
    <submittedName>
        <fullName evidence="7">MFS transporter</fullName>
    </submittedName>
</protein>
<proteinExistence type="predicted"/>
<evidence type="ECO:0000256" key="5">
    <source>
        <dbReference type="SAM" id="Phobius"/>
    </source>
</evidence>
<evidence type="ECO:0000256" key="1">
    <source>
        <dbReference type="ARBA" id="ARBA00004141"/>
    </source>
</evidence>
<name>A0ABT8NM07_9BURK</name>
<feature type="domain" description="Major facilitator superfamily (MFS) profile" evidence="6">
    <location>
        <begin position="75"/>
        <end position="512"/>
    </location>
</feature>
<feature type="transmembrane region" description="Helical" evidence="5">
    <location>
        <begin position="365"/>
        <end position="383"/>
    </location>
</feature>
<evidence type="ECO:0000256" key="2">
    <source>
        <dbReference type="ARBA" id="ARBA00022692"/>
    </source>
</evidence>
<dbReference type="PROSITE" id="PS50850">
    <property type="entry name" value="MFS"/>
    <property type="match status" value="1"/>
</dbReference>
<feature type="transmembrane region" description="Helical" evidence="5">
    <location>
        <begin position="422"/>
        <end position="446"/>
    </location>
</feature>
<dbReference type="Gene3D" id="1.20.1250.20">
    <property type="entry name" value="MFS general substrate transporter like domains"/>
    <property type="match status" value="1"/>
</dbReference>
<dbReference type="CDD" id="cd17321">
    <property type="entry name" value="MFS_MMR_MDR_like"/>
    <property type="match status" value="1"/>
</dbReference>
<evidence type="ECO:0000313" key="7">
    <source>
        <dbReference type="EMBL" id="MDN7522611.1"/>
    </source>
</evidence>
<evidence type="ECO:0000256" key="4">
    <source>
        <dbReference type="ARBA" id="ARBA00023136"/>
    </source>
</evidence>
<dbReference type="InterPro" id="IPR036259">
    <property type="entry name" value="MFS_trans_sf"/>
</dbReference>
<dbReference type="Gene3D" id="1.20.1720.10">
    <property type="entry name" value="Multidrug resistance protein D"/>
    <property type="match status" value="1"/>
</dbReference>
<comment type="subcellular location">
    <subcellularLocation>
        <location evidence="1">Membrane</location>
        <topology evidence="1">Multi-pass membrane protein</topology>
    </subcellularLocation>
</comment>
<feature type="transmembrane region" description="Helical" evidence="5">
    <location>
        <begin position="111"/>
        <end position="129"/>
    </location>
</feature>
<feature type="transmembrane region" description="Helical" evidence="5">
    <location>
        <begin position="330"/>
        <end position="353"/>
    </location>
</feature>
<feature type="transmembrane region" description="Helical" evidence="5">
    <location>
        <begin position="261"/>
        <end position="281"/>
    </location>
</feature>
<reference evidence="7" key="1">
    <citation type="submission" date="2023-07" db="EMBL/GenBank/DDBJ databases">
        <title>A collection of bacterial strains from the Burkholderia cepacia Research Laboratory and Repository.</title>
        <authorList>
            <person name="Lipuma J."/>
            <person name="Spilker T."/>
            <person name="Caverly L."/>
        </authorList>
    </citation>
    <scope>NUCLEOTIDE SEQUENCE</scope>
    <source>
        <strain evidence="7">AU45194</strain>
    </source>
</reference>